<name>J9DR67_EDHAE</name>
<reference evidence="2" key="2">
    <citation type="submission" date="2015-07" db="EMBL/GenBank/DDBJ databases">
        <title>Contrasting host-pathogen interactions and genome evolution in two generalist and specialist microsporidian pathogens of mosquitoes.</title>
        <authorList>
            <consortium name="The Broad Institute Genomics Platform"/>
            <consortium name="The Broad Institute Genome Sequencing Center for Infectious Disease"/>
            <person name="Cuomo C.A."/>
            <person name="Sanscrainte N.D."/>
            <person name="Goldberg J.M."/>
            <person name="Heiman D."/>
            <person name="Young S."/>
            <person name="Zeng Q."/>
            <person name="Becnel J.J."/>
            <person name="Birren B.W."/>
        </authorList>
    </citation>
    <scope>NUCLEOTIDE SEQUENCE [LARGE SCALE GENOMIC DNA]</scope>
    <source>
        <strain evidence="2">USNM 41457</strain>
    </source>
</reference>
<evidence type="ECO:0000313" key="1">
    <source>
        <dbReference type="EMBL" id="EJW03837.1"/>
    </source>
</evidence>
<evidence type="ECO:0000313" key="2">
    <source>
        <dbReference type="Proteomes" id="UP000003163"/>
    </source>
</evidence>
<dbReference type="HOGENOM" id="CLU_1326354_0_0_1"/>
<reference evidence="1 2" key="1">
    <citation type="submission" date="2011-08" db="EMBL/GenBank/DDBJ databases">
        <authorList>
            <person name="Liu Z.J."/>
            <person name="Shi F.L."/>
            <person name="Lu J.Q."/>
            <person name="Li M."/>
            <person name="Wang Z.L."/>
        </authorList>
    </citation>
    <scope>NUCLEOTIDE SEQUENCE [LARGE SCALE GENOMIC DNA]</scope>
    <source>
        <strain evidence="1 2">USNM 41457</strain>
    </source>
</reference>
<protein>
    <submittedName>
        <fullName evidence="1">Uncharacterized protein</fullName>
    </submittedName>
</protein>
<dbReference type="AlphaFoldDB" id="J9DR67"/>
<dbReference type="EMBL" id="AFBI03000029">
    <property type="protein sequence ID" value="EJW03837.1"/>
    <property type="molecule type" value="Genomic_DNA"/>
</dbReference>
<keyword evidence="2" id="KW-1185">Reference proteome</keyword>
<gene>
    <name evidence="1" type="ORF">EDEG_01873</name>
</gene>
<dbReference type="Proteomes" id="UP000003163">
    <property type="component" value="Unassembled WGS sequence"/>
</dbReference>
<sequence>MMILSSIQNYKRLFILTLFAKVYLYTIPLIPSVIFTGIPGHIILDEYTWIKYSQTNQDLYLMLKGDGTVVLSHKGKFKLNDPLQPSASLRQLLDQFIISLEDQEICSNGINQQITACSISGKRLGRFYLLKSKYGFNIMQNVMENVTGNPALGSPYGLDDICLTVSNRIFEDGELIDEWDLVMKPCDNGIHQLFDITFTGVTNELKN</sequence>
<proteinExistence type="predicted"/>
<dbReference type="InParanoid" id="J9DR67"/>
<comment type="caution">
    <text evidence="1">The sequence shown here is derived from an EMBL/GenBank/DDBJ whole genome shotgun (WGS) entry which is preliminary data.</text>
</comment>
<accession>J9DR67</accession>
<dbReference type="VEuPathDB" id="MicrosporidiaDB:EDEG_01873"/>
<organism evidence="1 2">
    <name type="scientific">Edhazardia aedis (strain USNM 41457)</name>
    <name type="common">Microsporidian parasite</name>
    <dbReference type="NCBI Taxonomy" id="1003232"/>
    <lineage>
        <taxon>Eukaryota</taxon>
        <taxon>Fungi</taxon>
        <taxon>Fungi incertae sedis</taxon>
        <taxon>Microsporidia</taxon>
        <taxon>Edhazardia</taxon>
    </lineage>
</organism>